<gene>
    <name evidence="1" type="ORF">FVP01_23305</name>
</gene>
<comment type="caution">
    <text evidence="1">The sequence shown here is derived from an EMBL/GenBank/DDBJ whole genome shotgun (WGS) entry which is preliminary data.</text>
</comment>
<evidence type="ECO:0000313" key="2">
    <source>
        <dbReference type="Proteomes" id="UP000321504"/>
    </source>
</evidence>
<dbReference type="AlphaFoldDB" id="A0AA46QUL7"/>
<dbReference type="Proteomes" id="UP000321504">
    <property type="component" value="Unassembled WGS sequence"/>
</dbReference>
<organism evidence="1 2">
    <name type="scientific">Vibrio parahaemolyticus</name>
    <dbReference type="NCBI Taxonomy" id="670"/>
    <lineage>
        <taxon>Bacteria</taxon>
        <taxon>Pseudomonadati</taxon>
        <taxon>Pseudomonadota</taxon>
        <taxon>Gammaproteobacteria</taxon>
        <taxon>Vibrionales</taxon>
        <taxon>Vibrionaceae</taxon>
        <taxon>Vibrio</taxon>
    </lineage>
</organism>
<accession>A0AA46QUL7</accession>
<dbReference type="EMBL" id="VRMQ01000011">
    <property type="protein sequence ID" value="TXN13663.1"/>
    <property type="molecule type" value="Genomic_DNA"/>
</dbReference>
<evidence type="ECO:0000313" key="1">
    <source>
        <dbReference type="EMBL" id="TXN13663.1"/>
    </source>
</evidence>
<name>A0AA46QUL7_VIBPH</name>
<protein>
    <submittedName>
        <fullName evidence="1">Uncharacterized protein</fullName>
    </submittedName>
</protein>
<reference evidence="1 2" key="1">
    <citation type="submission" date="2019-08" db="EMBL/GenBank/DDBJ databases">
        <title>Emerging of two pre-pandemic pathogenic O4:KUT lineages of Vibrio parahaemolyticus in coastal eastern China.</title>
        <authorList>
            <person name="Yu H."/>
        </authorList>
    </citation>
    <scope>NUCLEOTIDE SEQUENCE [LARGE SCALE GENOMIC DNA]</scope>
    <source>
        <strain evidence="1 2">HZ17-383</strain>
    </source>
</reference>
<sequence length="109" mass="12152">MGDIVLFISVLMAVLLIPVVMGFIDAPSVERRPLENYSMFKYRAAGKNVVCKHCDGEFFRNGNVLLNSRFASFLGLDWANKGATTLECMDCGQIQIFAQETIVDKIEKA</sequence>
<proteinExistence type="predicted"/>